<dbReference type="PRINTS" id="PR00598">
    <property type="entry name" value="HTHMARR"/>
</dbReference>
<dbReference type="KEGG" id="swi:Swit_0374"/>
<dbReference type="InterPro" id="IPR036388">
    <property type="entry name" value="WH-like_DNA-bd_sf"/>
</dbReference>
<proteinExistence type="predicted"/>
<evidence type="ECO:0000313" key="3">
    <source>
        <dbReference type="EMBL" id="ABQ66745.1"/>
    </source>
</evidence>
<accession>A0A9J9H869</accession>
<dbReference type="SUPFAM" id="SSF46785">
    <property type="entry name" value="Winged helix' DNA-binding domain"/>
    <property type="match status" value="1"/>
</dbReference>
<name>A0A9J9H869_RHIWR</name>
<dbReference type="GO" id="GO:0006950">
    <property type="term" value="P:response to stress"/>
    <property type="evidence" value="ECO:0007669"/>
    <property type="project" value="TreeGrafter"/>
</dbReference>
<feature type="region of interest" description="Disordered" evidence="1">
    <location>
        <begin position="70"/>
        <end position="92"/>
    </location>
</feature>
<dbReference type="OrthoDB" id="582199at2"/>
<organism evidence="3 4">
    <name type="scientific">Rhizorhabdus wittichii (strain DSM 6014 / CCUG 31198 / JCM 15750 / NBRC 105917 / EY 4224 / RW1)</name>
    <name type="common">Sphingomonas wittichii</name>
    <dbReference type="NCBI Taxonomy" id="392499"/>
    <lineage>
        <taxon>Bacteria</taxon>
        <taxon>Pseudomonadati</taxon>
        <taxon>Pseudomonadota</taxon>
        <taxon>Alphaproteobacteria</taxon>
        <taxon>Sphingomonadales</taxon>
        <taxon>Sphingomonadaceae</taxon>
        <taxon>Rhizorhabdus</taxon>
    </lineage>
</organism>
<evidence type="ECO:0000313" key="4">
    <source>
        <dbReference type="Proteomes" id="UP000001989"/>
    </source>
</evidence>
<keyword evidence="4" id="KW-1185">Reference proteome</keyword>
<dbReference type="Pfam" id="PF12802">
    <property type="entry name" value="MarR_2"/>
    <property type="match status" value="1"/>
</dbReference>
<dbReference type="InterPro" id="IPR039422">
    <property type="entry name" value="MarR/SlyA-like"/>
</dbReference>
<dbReference type="Proteomes" id="UP000001989">
    <property type="component" value="Chromosome"/>
</dbReference>
<dbReference type="GO" id="GO:0003700">
    <property type="term" value="F:DNA-binding transcription factor activity"/>
    <property type="evidence" value="ECO:0007669"/>
    <property type="project" value="InterPro"/>
</dbReference>
<dbReference type="InterPro" id="IPR000835">
    <property type="entry name" value="HTH_MarR-typ"/>
</dbReference>
<dbReference type="Gene3D" id="1.10.10.10">
    <property type="entry name" value="Winged helix-like DNA-binding domain superfamily/Winged helix DNA-binding domain"/>
    <property type="match status" value="2"/>
</dbReference>
<protein>
    <submittedName>
        <fullName evidence="3">Transcriptional regulator, MarR family</fullName>
    </submittedName>
</protein>
<sequence>MARSRTTAPMIDACRAALEAHHARHGTIPSMAGLAKLWGYASKSSAARRVGELVEAGVLAWSADRRLRPGPAFHSGHPPSPMPDPGLDEARERWSTGYDGELTRAYMMTVRLLRLARSIEIGLARTAASEGLTAGEVLVLDTLFRAGPPHRLAPTALKKHFVISLAGVAKRLERLLALGLIERVPNPDDRRGMLVQLTASGIALLQRLVQLDRHSSHIMWPTALPEQDYRVMLDALQAAQALIEAESDDL</sequence>
<gene>
    <name evidence="3" type="ordered locus">Swit_0374</name>
</gene>
<dbReference type="EMBL" id="CP000699">
    <property type="protein sequence ID" value="ABQ66745.1"/>
    <property type="molecule type" value="Genomic_DNA"/>
</dbReference>
<dbReference type="PANTHER" id="PTHR33164">
    <property type="entry name" value="TRANSCRIPTIONAL REGULATOR, MARR FAMILY"/>
    <property type="match status" value="1"/>
</dbReference>
<evidence type="ECO:0000259" key="2">
    <source>
        <dbReference type="PROSITE" id="PS50995"/>
    </source>
</evidence>
<dbReference type="AlphaFoldDB" id="A0A9J9H869"/>
<dbReference type="SMART" id="SM00347">
    <property type="entry name" value="HTH_MARR"/>
    <property type="match status" value="1"/>
</dbReference>
<feature type="domain" description="HTH marR-type" evidence="2">
    <location>
        <begin position="99"/>
        <end position="250"/>
    </location>
</feature>
<dbReference type="PROSITE" id="PS50995">
    <property type="entry name" value="HTH_MARR_2"/>
    <property type="match status" value="1"/>
</dbReference>
<evidence type="ECO:0000256" key="1">
    <source>
        <dbReference type="SAM" id="MobiDB-lite"/>
    </source>
</evidence>
<dbReference type="PANTHER" id="PTHR33164:SF104">
    <property type="entry name" value="TRANSCRIPTIONAL REGULATORY PROTEIN"/>
    <property type="match status" value="1"/>
</dbReference>
<reference evidence="3 4" key="1">
    <citation type="journal article" date="2010" name="J. Bacteriol.">
        <title>Genome sequence of the dioxin-mineralizing bacterium Sphingomonas wittichii RW1.</title>
        <authorList>
            <person name="Miller T.R."/>
            <person name="Delcher A.L."/>
            <person name="Salzberg S.L."/>
            <person name="Saunders E."/>
            <person name="Detter J.C."/>
            <person name="Halden R.U."/>
        </authorList>
    </citation>
    <scope>NUCLEOTIDE SEQUENCE [LARGE SCALE GENOMIC DNA]</scope>
    <source>
        <strain evidence="4">DSM 6014 / CCUG 31198 / JCM 15750 / NBRC 105917 / EY 4224 / RW1</strain>
    </source>
</reference>
<dbReference type="InterPro" id="IPR036390">
    <property type="entry name" value="WH_DNA-bd_sf"/>
</dbReference>